<feature type="region of interest" description="Disordered" evidence="1">
    <location>
        <begin position="1"/>
        <end position="42"/>
    </location>
</feature>
<reference evidence="2 3" key="1">
    <citation type="submission" date="2024-09" db="EMBL/GenBank/DDBJ databases">
        <authorList>
            <consortium name="All-Russian atlas of soil microorganisms"/>
            <consortium name="as a basis for the search for new antimicrobial producers and enzymes with unique properties"/>
            <person name="Sokolova E.A."/>
            <person name="Voronina E.N."/>
        </authorList>
    </citation>
    <scope>NUCLEOTIDE SEQUENCE [LARGE SCALE GENOMIC DNA]</scope>
    <source>
        <strain evidence="2 3">AF-22b-331.1</strain>
    </source>
</reference>
<sequence>MEGEHGGTGQDGNAHATGNAGHRQAQSAAPSEPPWNALSSCGHSEKDTRSIIGYLHSLLILLSLTPPAAAEDVQGKVYDAFSVVQHGKPKGDVFVYSAAMATDSDPIVISVQGRDLRPRDKTLRTDLQKNWLSLNVPEQFEFEDRSLASCPLQPGRQTGRCDAYAFRDGDTVRTFYFRVDNWP</sequence>
<evidence type="ECO:0000256" key="1">
    <source>
        <dbReference type="SAM" id="MobiDB-lite"/>
    </source>
</evidence>
<feature type="compositionally biased region" description="Gly residues" evidence="1">
    <location>
        <begin position="1"/>
        <end position="10"/>
    </location>
</feature>
<proteinExistence type="predicted"/>
<dbReference type="RefSeq" id="WP_394164659.1">
    <property type="nucleotide sequence ID" value="NZ_JBHGCJ010000020.1"/>
</dbReference>
<keyword evidence="3" id="KW-1185">Reference proteome</keyword>
<name>A0ABW7D2E3_9GAMM</name>
<gene>
    <name evidence="2" type="ORF">ACEU0G_001692</name>
</gene>
<evidence type="ECO:0000313" key="3">
    <source>
        <dbReference type="Proteomes" id="UP001605261"/>
    </source>
</evidence>
<comment type="caution">
    <text evidence="2">The sequence shown here is derived from an EMBL/GenBank/DDBJ whole genome shotgun (WGS) entry which is preliminary data.</text>
</comment>
<evidence type="ECO:0000313" key="2">
    <source>
        <dbReference type="EMBL" id="MFG6111363.1"/>
    </source>
</evidence>
<organism evidence="2 3">
    <name type="scientific">Stenotrophomonas nematodicola</name>
    <dbReference type="NCBI Taxonomy" id="2656746"/>
    <lineage>
        <taxon>Bacteria</taxon>
        <taxon>Pseudomonadati</taxon>
        <taxon>Pseudomonadota</taxon>
        <taxon>Gammaproteobacteria</taxon>
        <taxon>Lysobacterales</taxon>
        <taxon>Lysobacteraceae</taxon>
        <taxon>Stenotrophomonas</taxon>
    </lineage>
</organism>
<dbReference type="EMBL" id="JBHGCJ010000020">
    <property type="protein sequence ID" value="MFG6111363.1"/>
    <property type="molecule type" value="Genomic_DNA"/>
</dbReference>
<accession>A0ABW7D2E3</accession>
<dbReference type="Proteomes" id="UP001605261">
    <property type="component" value="Unassembled WGS sequence"/>
</dbReference>
<protein>
    <submittedName>
        <fullName evidence="2">Uncharacterized protein</fullName>
    </submittedName>
</protein>